<protein>
    <submittedName>
        <fullName evidence="3">DNase I-like protein</fullName>
    </submittedName>
</protein>
<evidence type="ECO:0000313" key="3">
    <source>
        <dbReference type="EMBL" id="RPD53727.1"/>
    </source>
</evidence>
<dbReference type="PANTHER" id="PTHR19446">
    <property type="entry name" value="REVERSE TRANSCRIPTASES"/>
    <property type="match status" value="1"/>
</dbReference>
<accession>A0A5C2RTA4</accession>
<feature type="domain" description="Endonuclease/exonuclease/phosphatase" evidence="2">
    <location>
        <begin position="8"/>
        <end position="248"/>
    </location>
</feature>
<dbReference type="InterPro" id="IPR036691">
    <property type="entry name" value="Endo/exonu/phosph_ase_sf"/>
</dbReference>
<organism evidence="3 4">
    <name type="scientific">Lentinus tigrinus ALCF2SS1-6</name>
    <dbReference type="NCBI Taxonomy" id="1328759"/>
    <lineage>
        <taxon>Eukaryota</taxon>
        <taxon>Fungi</taxon>
        <taxon>Dikarya</taxon>
        <taxon>Basidiomycota</taxon>
        <taxon>Agaricomycotina</taxon>
        <taxon>Agaricomycetes</taxon>
        <taxon>Polyporales</taxon>
        <taxon>Polyporaceae</taxon>
        <taxon>Lentinus</taxon>
    </lineage>
</organism>
<evidence type="ECO:0000259" key="2">
    <source>
        <dbReference type="Pfam" id="PF03372"/>
    </source>
</evidence>
<gene>
    <name evidence="3" type="ORF">L227DRAFT_477873</name>
</gene>
<proteinExistence type="predicted"/>
<name>A0A5C2RTA4_9APHY</name>
<dbReference type="AlphaFoldDB" id="A0A5C2RTA4"/>
<sequence>RRDAIRIATLNMNGYGHDDPKNSENKWTNVYRMMRSRNIGILLVQEAHLDADRVQHIEKFTSSKLKIFFSAHPERARQKDGVAIVINKRLLTLNAGVSARTIVPGKAMHLSIPWQKDELLHLLCIYAPSDSDANRRTFFRAVKTYYETNANVPRPHLMAGDFNNVEDILDRLPVRDSIEGSISELDTLKTLLGLKLTDGWRATFPTMKGYTFQRRTTLSRLDRIYVTDRIFRTARGWRICEPDFKSDHSMVQVDLVREFAPEMGCGRPVFPALLLKDKKLAKQMKERGIWAANEIQHLQATVSRSERNNAQIVLSNLKSDWMRMAREREREIVPRLLREVELLEKEVRRVPKCADLSDLEKTAEITALTTQIRRLRQKRTNQQKSNARARHRLEGERPTKYWTSLHREVKPQDTMHCLEKGGELARDGTPIYETNSERMAELARAHHMNLQRDTPAERRDPVVREANIQRVLSAVDARLNREQIAEMDGEVTYEECEIALRFAKSASSPGLDGITYEVWKTLHARFVEDSRHPDRAKFDAVRILHAAFQDVQRHGVTLDSGFTDGWMCPIYKEKGDKTKIVNYRPITLLNTDYKLLTKVLAVRL</sequence>
<dbReference type="OrthoDB" id="2751000at2759"/>
<dbReference type="InterPro" id="IPR005135">
    <property type="entry name" value="Endo/exonuclease/phosphatase"/>
</dbReference>
<keyword evidence="1" id="KW-0175">Coiled coil</keyword>
<reference evidence="3" key="1">
    <citation type="journal article" date="2018" name="Genome Biol. Evol.">
        <title>Genomics and development of Lentinus tigrinus, a white-rot wood-decaying mushroom with dimorphic fruiting bodies.</title>
        <authorList>
            <person name="Wu B."/>
            <person name="Xu Z."/>
            <person name="Knudson A."/>
            <person name="Carlson A."/>
            <person name="Chen N."/>
            <person name="Kovaka S."/>
            <person name="LaButti K."/>
            <person name="Lipzen A."/>
            <person name="Pennachio C."/>
            <person name="Riley R."/>
            <person name="Schakwitz W."/>
            <person name="Umezawa K."/>
            <person name="Ohm R.A."/>
            <person name="Grigoriev I.V."/>
            <person name="Nagy L.G."/>
            <person name="Gibbons J."/>
            <person name="Hibbett D."/>
        </authorList>
    </citation>
    <scope>NUCLEOTIDE SEQUENCE [LARGE SCALE GENOMIC DNA]</scope>
    <source>
        <strain evidence="3">ALCF2SS1-6</strain>
    </source>
</reference>
<keyword evidence="4" id="KW-1185">Reference proteome</keyword>
<dbReference type="Gene3D" id="3.60.10.10">
    <property type="entry name" value="Endonuclease/exonuclease/phosphatase"/>
    <property type="match status" value="1"/>
</dbReference>
<dbReference type="SUPFAM" id="SSF56219">
    <property type="entry name" value="DNase I-like"/>
    <property type="match status" value="1"/>
</dbReference>
<dbReference type="Pfam" id="PF03372">
    <property type="entry name" value="Exo_endo_phos"/>
    <property type="match status" value="1"/>
</dbReference>
<dbReference type="CDD" id="cd09076">
    <property type="entry name" value="L1-EN"/>
    <property type="match status" value="1"/>
</dbReference>
<evidence type="ECO:0000313" key="4">
    <source>
        <dbReference type="Proteomes" id="UP000313359"/>
    </source>
</evidence>
<feature type="non-terminal residue" evidence="3">
    <location>
        <position position="1"/>
    </location>
</feature>
<dbReference type="GO" id="GO:0003824">
    <property type="term" value="F:catalytic activity"/>
    <property type="evidence" value="ECO:0007669"/>
    <property type="project" value="InterPro"/>
</dbReference>
<evidence type="ECO:0000256" key="1">
    <source>
        <dbReference type="SAM" id="Coils"/>
    </source>
</evidence>
<dbReference type="Proteomes" id="UP000313359">
    <property type="component" value="Unassembled WGS sequence"/>
</dbReference>
<feature type="non-terminal residue" evidence="3">
    <location>
        <position position="604"/>
    </location>
</feature>
<dbReference type="STRING" id="1328759.A0A5C2RTA4"/>
<dbReference type="EMBL" id="ML122316">
    <property type="protein sequence ID" value="RPD53727.1"/>
    <property type="molecule type" value="Genomic_DNA"/>
</dbReference>
<feature type="coiled-coil region" evidence="1">
    <location>
        <begin position="326"/>
        <end position="392"/>
    </location>
</feature>